<dbReference type="InterPro" id="IPR002035">
    <property type="entry name" value="VWF_A"/>
</dbReference>
<evidence type="ECO:0000259" key="1">
    <source>
        <dbReference type="PROSITE" id="PS50234"/>
    </source>
</evidence>
<dbReference type="EMBL" id="BNBD01000002">
    <property type="protein sequence ID" value="GHF35926.1"/>
    <property type="molecule type" value="Genomic_DNA"/>
</dbReference>
<dbReference type="Pfam" id="PF18571">
    <property type="entry name" value="VWA_3_C"/>
    <property type="match status" value="1"/>
</dbReference>
<keyword evidence="3" id="KW-1185">Reference proteome</keyword>
<organism evidence="2 3">
    <name type="scientific">Streptomyces mashuensis</name>
    <dbReference type="NCBI Taxonomy" id="33904"/>
    <lineage>
        <taxon>Bacteria</taxon>
        <taxon>Bacillati</taxon>
        <taxon>Actinomycetota</taxon>
        <taxon>Actinomycetes</taxon>
        <taxon>Kitasatosporales</taxon>
        <taxon>Streptomycetaceae</taxon>
        <taxon>Streptomyces</taxon>
    </lineage>
</organism>
<evidence type="ECO:0000313" key="3">
    <source>
        <dbReference type="Proteomes" id="UP000638313"/>
    </source>
</evidence>
<evidence type="ECO:0000313" key="2">
    <source>
        <dbReference type="EMBL" id="GHF35926.1"/>
    </source>
</evidence>
<dbReference type="Proteomes" id="UP000638313">
    <property type="component" value="Unassembled WGS sequence"/>
</dbReference>
<dbReference type="Gene3D" id="1.20.120.1690">
    <property type="match status" value="1"/>
</dbReference>
<dbReference type="Pfam" id="PF13768">
    <property type="entry name" value="VWA_3"/>
    <property type="match status" value="1"/>
</dbReference>
<gene>
    <name evidence="2" type="ORF">GCM10010218_16710</name>
</gene>
<dbReference type="InterPro" id="IPR036465">
    <property type="entry name" value="vWFA_dom_sf"/>
</dbReference>
<dbReference type="InterPro" id="IPR041176">
    <property type="entry name" value="VWA_3_C"/>
</dbReference>
<protein>
    <submittedName>
        <fullName evidence="2">VWA domain-containing protein</fullName>
    </submittedName>
</protein>
<dbReference type="Gene3D" id="3.40.50.410">
    <property type="entry name" value="von Willebrand factor, type A domain"/>
    <property type="match status" value="1"/>
</dbReference>
<accession>A0A919EBX1</accession>
<feature type="domain" description="VWFA" evidence="1">
    <location>
        <begin position="54"/>
        <end position="237"/>
    </location>
</feature>
<dbReference type="CDD" id="cd00198">
    <property type="entry name" value="vWFA"/>
    <property type="match status" value="1"/>
</dbReference>
<dbReference type="PROSITE" id="PS50234">
    <property type="entry name" value="VWFA"/>
    <property type="match status" value="1"/>
</dbReference>
<comment type="caution">
    <text evidence="2">The sequence shown here is derived from an EMBL/GenBank/DDBJ whole genome shotgun (WGS) entry which is preliminary data.</text>
</comment>
<dbReference type="SUPFAM" id="SSF53300">
    <property type="entry name" value="vWA-like"/>
    <property type="match status" value="1"/>
</dbReference>
<dbReference type="SMART" id="SM00327">
    <property type="entry name" value="VWA"/>
    <property type="match status" value="1"/>
</dbReference>
<proteinExistence type="predicted"/>
<name>A0A919EBX1_9ACTN</name>
<sequence length="440" mass="45893">MANAAAPGLPRFSVEVYQNPHLPEGGREVNAIVTVTAAPDATAVPAAAPDGRAAVVVMVDCSGSMDYPPAKMRNARDATAAAVDALRDGVSFAVVAGTHQAREVYPGGGRLAVADAVTRGQAKEALRKLSPGGGTAIGTWLRLADRLLDGSGAAIRHGILLTDGRNEHEEPDALRATLDACSGRFTCDARGVGIDWEVKEVKGIASALLGTADIVADPAGLAADFTRIMETVMGKEVGDVALRLWTPQDAEVAFVKQVAPTVEDLTDRREEAGPRAGDYPTGAWGDESRDYHVCVRVPAAPVGREMLAARASLVVPAPAGAPPQVLAQGLVRAVWTDDLTASTALNPQVAHYTGQAELAHAIQQGLDLRKAGDVDGATAKLGRAVQLASRSGHEDTAKLLAKVVDVVDAAKGTVRLKAKVSEEAEMTLETRSTKTVRVRK</sequence>
<reference evidence="2" key="1">
    <citation type="journal article" date="2014" name="Int. J. Syst. Evol. Microbiol.">
        <title>Complete genome sequence of Corynebacterium casei LMG S-19264T (=DSM 44701T), isolated from a smear-ripened cheese.</title>
        <authorList>
            <consortium name="US DOE Joint Genome Institute (JGI-PGF)"/>
            <person name="Walter F."/>
            <person name="Albersmeier A."/>
            <person name="Kalinowski J."/>
            <person name="Ruckert C."/>
        </authorList>
    </citation>
    <scope>NUCLEOTIDE SEQUENCE</scope>
    <source>
        <strain evidence="2">JCM 4059</strain>
    </source>
</reference>
<dbReference type="AlphaFoldDB" id="A0A919EBX1"/>
<reference evidence="2" key="2">
    <citation type="submission" date="2020-09" db="EMBL/GenBank/DDBJ databases">
        <authorList>
            <person name="Sun Q."/>
            <person name="Ohkuma M."/>
        </authorList>
    </citation>
    <scope>NUCLEOTIDE SEQUENCE</scope>
    <source>
        <strain evidence="2">JCM 4059</strain>
    </source>
</reference>
<dbReference type="Gene3D" id="2.60.40.3670">
    <property type="match status" value="1"/>
</dbReference>
<dbReference type="RefSeq" id="WP_190128773.1">
    <property type="nucleotide sequence ID" value="NZ_BNBD01000002.1"/>
</dbReference>